<dbReference type="Pfam" id="PF00174">
    <property type="entry name" value="Oxidored_molyb"/>
    <property type="match status" value="1"/>
</dbReference>
<dbReference type="InterPro" id="IPR000572">
    <property type="entry name" value="OxRdtase_Mopterin-bd_dom"/>
</dbReference>
<evidence type="ECO:0008006" key="8">
    <source>
        <dbReference type="Google" id="ProtNLM"/>
    </source>
</evidence>
<proteinExistence type="predicted"/>
<protein>
    <recommendedName>
        <fullName evidence="8">Sulfite oxidase</fullName>
    </recommendedName>
</protein>
<dbReference type="GO" id="GO:0043546">
    <property type="term" value="F:molybdopterin cofactor binding"/>
    <property type="evidence" value="ECO:0007669"/>
    <property type="project" value="TreeGrafter"/>
</dbReference>
<accession>A0A6J4UQE8</accession>
<dbReference type="Gene3D" id="2.60.40.650">
    <property type="match status" value="1"/>
</dbReference>
<dbReference type="AlphaFoldDB" id="A0A6J4UQE8"/>
<dbReference type="GO" id="GO:0006790">
    <property type="term" value="P:sulfur compound metabolic process"/>
    <property type="evidence" value="ECO:0007669"/>
    <property type="project" value="TreeGrafter"/>
</dbReference>
<evidence type="ECO:0000256" key="3">
    <source>
        <dbReference type="ARBA" id="ARBA00022723"/>
    </source>
</evidence>
<dbReference type="SUPFAM" id="SSF81296">
    <property type="entry name" value="E set domains"/>
    <property type="match status" value="1"/>
</dbReference>
<evidence type="ECO:0000313" key="7">
    <source>
        <dbReference type="EMBL" id="CAA9556982.1"/>
    </source>
</evidence>
<gene>
    <name evidence="7" type="ORF">AVDCRST_MAG86-278</name>
</gene>
<name>A0A6J4UQE8_9DEIN</name>
<dbReference type="InterPro" id="IPR008335">
    <property type="entry name" value="Mopterin_OxRdtase_euk"/>
</dbReference>
<dbReference type="CDD" id="cd02110">
    <property type="entry name" value="SO_family_Moco_dimer"/>
    <property type="match status" value="1"/>
</dbReference>
<keyword evidence="2" id="KW-0500">Molybdenum</keyword>
<dbReference type="PANTHER" id="PTHR19372">
    <property type="entry name" value="SULFITE REDUCTASE"/>
    <property type="match status" value="1"/>
</dbReference>
<keyword evidence="3" id="KW-0479">Metal-binding</keyword>
<dbReference type="PANTHER" id="PTHR19372:SF7">
    <property type="entry name" value="SULFITE OXIDASE, MITOCHONDRIAL"/>
    <property type="match status" value="1"/>
</dbReference>
<dbReference type="SUPFAM" id="SSF56524">
    <property type="entry name" value="Oxidoreductase molybdopterin-binding domain"/>
    <property type="match status" value="1"/>
</dbReference>
<dbReference type="GO" id="GO:0020037">
    <property type="term" value="F:heme binding"/>
    <property type="evidence" value="ECO:0007669"/>
    <property type="project" value="TreeGrafter"/>
</dbReference>
<sequence>MKIAGKTPWLTLHVSSPLQSETPLTLLRETRVTDKANLYIRNNQDLAGSMVLDPAGGDWRVTLVGPRQTLPLGLDDLGRYPQRETEMVLQCSGNSRRRFAGTSPVSGAGWGDGAVANVVFGGVLLRDVLGAAPGLLEGTRYLTARGMGTAHEDDLPAFERSVPLDDVLNTALLATTLNGEPLPALHGGPLRLVLPGYYGVNNVKWLCRLGFDAEPTQNHYQTEKYRLPKRPLEPGTPFEATPANSVPSWRMRLKTLLWRPLVGETLRAGPVDFGGVAWSDGRGRVARVEVSCDRGVNWREADLDTPESPYAWSEWSLTLTLAPGEPEIWVRALDDAGRAQPLDPNSGWNPAGYEWSSAERVRLSVR</sequence>
<dbReference type="PRINTS" id="PR00407">
    <property type="entry name" value="EUMOPTERIN"/>
</dbReference>
<feature type="domain" description="Oxidoreductase molybdopterin-binding" evidence="5">
    <location>
        <begin position="58"/>
        <end position="220"/>
    </location>
</feature>
<evidence type="ECO:0000256" key="4">
    <source>
        <dbReference type="ARBA" id="ARBA00023002"/>
    </source>
</evidence>
<dbReference type="InterPro" id="IPR036374">
    <property type="entry name" value="OxRdtase_Mopterin-bd_sf"/>
</dbReference>
<keyword evidence="4" id="KW-0560">Oxidoreductase</keyword>
<evidence type="ECO:0000259" key="6">
    <source>
        <dbReference type="Pfam" id="PF03404"/>
    </source>
</evidence>
<feature type="domain" description="Moybdenum cofactor oxidoreductase dimerisation" evidence="6">
    <location>
        <begin position="263"/>
        <end position="352"/>
    </location>
</feature>
<organism evidence="7">
    <name type="scientific">uncultured Truepera sp</name>
    <dbReference type="NCBI Taxonomy" id="543023"/>
    <lineage>
        <taxon>Bacteria</taxon>
        <taxon>Thermotogati</taxon>
        <taxon>Deinococcota</taxon>
        <taxon>Deinococci</taxon>
        <taxon>Trueperales</taxon>
        <taxon>Trueperaceae</taxon>
        <taxon>Truepera</taxon>
        <taxon>environmental samples</taxon>
    </lineage>
</organism>
<comment type="cofactor">
    <cofactor evidence="1">
        <name>Mo-molybdopterin</name>
        <dbReference type="ChEBI" id="CHEBI:71302"/>
    </cofactor>
</comment>
<reference evidence="7" key="1">
    <citation type="submission" date="2020-02" db="EMBL/GenBank/DDBJ databases">
        <authorList>
            <person name="Meier V. D."/>
        </authorList>
    </citation>
    <scope>NUCLEOTIDE SEQUENCE</scope>
    <source>
        <strain evidence="7">AVDCRST_MAG86</strain>
    </source>
</reference>
<dbReference type="Pfam" id="PF03404">
    <property type="entry name" value="Mo-co_dimer"/>
    <property type="match status" value="1"/>
</dbReference>
<dbReference type="GO" id="GO:0030151">
    <property type="term" value="F:molybdenum ion binding"/>
    <property type="evidence" value="ECO:0007669"/>
    <property type="project" value="InterPro"/>
</dbReference>
<dbReference type="EMBL" id="CADCWP010000019">
    <property type="protein sequence ID" value="CAA9556982.1"/>
    <property type="molecule type" value="Genomic_DNA"/>
</dbReference>
<dbReference type="GO" id="GO:0008482">
    <property type="term" value="F:sulfite oxidase activity"/>
    <property type="evidence" value="ECO:0007669"/>
    <property type="project" value="TreeGrafter"/>
</dbReference>
<evidence type="ECO:0000256" key="1">
    <source>
        <dbReference type="ARBA" id="ARBA00001924"/>
    </source>
</evidence>
<dbReference type="InterPro" id="IPR014756">
    <property type="entry name" value="Ig_E-set"/>
</dbReference>
<evidence type="ECO:0000256" key="2">
    <source>
        <dbReference type="ARBA" id="ARBA00022505"/>
    </source>
</evidence>
<dbReference type="InterPro" id="IPR005066">
    <property type="entry name" value="MoCF_OxRdtse_dimer"/>
</dbReference>
<dbReference type="Gene3D" id="3.90.420.10">
    <property type="entry name" value="Oxidoreductase, molybdopterin-binding domain"/>
    <property type="match status" value="1"/>
</dbReference>
<evidence type="ECO:0000259" key="5">
    <source>
        <dbReference type="Pfam" id="PF00174"/>
    </source>
</evidence>